<protein>
    <recommendedName>
        <fullName evidence="2">LysM domain-containing protein</fullName>
    </recommendedName>
</protein>
<dbReference type="AlphaFoldDB" id="A0A1L3GGD7"/>
<dbReference type="Pfam" id="PF01476">
    <property type="entry name" value="LysM"/>
    <property type="match status" value="1"/>
</dbReference>
<dbReference type="EMBL" id="CP015518">
    <property type="protein sequence ID" value="APG24976.1"/>
    <property type="molecule type" value="Genomic_DNA"/>
</dbReference>
<sequence length="329" mass="36079">MKTICKALAALCLLFPLAAAAQTPEQVYTIKKGDTLWGISEKFIKDPYYWPNLWANNPFITNPHFIYPGQRVAIRNGRLVLLPGQDAQATGSQPCIMPIEPVEEITVKGVAGNEGFVTLEELDRAGTLIDATDDRILLSYQDQVFVKIQEPGLLPGDRFALVEVGEQIRHPVSKEILGHRVSYLGEVEISDVSPPVATGIIRRAVKEITRGAILIPMQPSRRDIVLKKAAAPLLGHVMASSREKIALSQHDVIYLDLGETDGLESGNMIYLSRPRQTTQRILPEHDVELPDELLGAAVIIATQPQTATALILKSVAPIYVGDRVSTPTE</sequence>
<name>A0A1L3GGD7_SYNAC</name>
<dbReference type="STRING" id="29542.A6070_02005"/>
<dbReference type="CDD" id="cd00118">
    <property type="entry name" value="LysM"/>
    <property type="match status" value="1"/>
</dbReference>
<reference evidence="3 4" key="1">
    <citation type="journal article" date="2017" name="Genome Announc.">
        <title>Complete Genome Sequences of Two Acetylene-Fermenting Pelobacter acetylenicus Strains.</title>
        <authorList>
            <person name="Sutton J.M."/>
            <person name="Baesman S.M."/>
            <person name="Fierst J.L."/>
            <person name="Poret-Peterson A.T."/>
            <person name="Oremland R.S."/>
            <person name="Dunlap D.S."/>
            <person name="Akob D.M."/>
        </authorList>
    </citation>
    <scope>NUCLEOTIDE SEQUENCE [LARGE SCALE GENOMIC DNA]</scope>
    <source>
        <strain evidence="3 4">DSM 3247</strain>
    </source>
</reference>
<dbReference type="Gene3D" id="3.10.350.10">
    <property type="entry name" value="LysM domain"/>
    <property type="match status" value="1"/>
</dbReference>
<dbReference type="InterPro" id="IPR018392">
    <property type="entry name" value="LysM"/>
</dbReference>
<feature type="chain" id="PRO_5012408268" description="LysM domain-containing protein" evidence="1">
    <location>
        <begin position="22"/>
        <end position="329"/>
    </location>
</feature>
<dbReference type="SUPFAM" id="SSF54106">
    <property type="entry name" value="LysM domain"/>
    <property type="match status" value="1"/>
</dbReference>
<feature type="domain" description="LysM" evidence="2">
    <location>
        <begin position="26"/>
        <end position="74"/>
    </location>
</feature>
<dbReference type="Proteomes" id="UP000182264">
    <property type="component" value="Chromosome"/>
</dbReference>
<dbReference type="SMART" id="SM00257">
    <property type="entry name" value="LysM"/>
    <property type="match status" value="1"/>
</dbReference>
<gene>
    <name evidence="3" type="ORF">A7E75_08045</name>
</gene>
<evidence type="ECO:0000313" key="3">
    <source>
        <dbReference type="EMBL" id="APG24976.1"/>
    </source>
</evidence>
<proteinExistence type="predicted"/>
<dbReference type="InterPro" id="IPR036779">
    <property type="entry name" value="LysM_dom_sf"/>
</dbReference>
<dbReference type="InterPro" id="IPR052196">
    <property type="entry name" value="Bact_Kbp"/>
</dbReference>
<evidence type="ECO:0000313" key="4">
    <source>
        <dbReference type="Proteomes" id="UP000182264"/>
    </source>
</evidence>
<dbReference type="PANTHER" id="PTHR34700:SF4">
    <property type="entry name" value="PHAGE-LIKE ELEMENT PBSX PROTEIN XKDP"/>
    <property type="match status" value="1"/>
</dbReference>
<accession>A0A1L3GGD7</accession>
<keyword evidence="4" id="KW-1185">Reference proteome</keyword>
<organism evidence="3 4">
    <name type="scientific">Syntrophotalea acetylenica</name>
    <name type="common">Pelobacter acetylenicus</name>
    <dbReference type="NCBI Taxonomy" id="29542"/>
    <lineage>
        <taxon>Bacteria</taxon>
        <taxon>Pseudomonadati</taxon>
        <taxon>Thermodesulfobacteriota</taxon>
        <taxon>Desulfuromonadia</taxon>
        <taxon>Desulfuromonadales</taxon>
        <taxon>Syntrophotaleaceae</taxon>
        <taxon>Syntrophotalea</taxon>
    </lineage>
</organism>
<dbReference type="RefSeq" id="WP_072286824.1">
    <property type="nucleotide sequence ID" value="NZ_CP015455.1"/>
</dbReference>
<dbReference type="PROSITE" id="PS51782">
    <property type="entry name" value="LYSM"/>
    <property type="match status" value="1"/>
</dbReference>
<evidence type="ECO:0000256" key="1">
    <source>
        <dbReference type="SAM" id="SignalP"/>
    </source>
</evidence>
<dbReference type="OrthoDB" id="9765158at2"/>
<dbReference type="PANTHER" id="PTHR34700">
    <property type="entry name" value="POTASSIUM BINDING PROTEIN KBP"/>
    <property type="match status" value="1"/>
</dbReference>
<keyword evidence="1" id="KW-0732">Signal</keyword>
<dbReference type="KEGG" id="pace:A6070_02005"/>
<evidence type="ECO:0000259" key="2">
    <source>
        <dbReference type="PROSITE" id="PS51782"/>
    </source>
</evidence>
<feature type="signal peptide" evidence="1">
    <location>
        <begin position="1"/>
        <end position="21"/>
    </location>
</feature>